<dbReference type="InterPro" id="IPR011055">
    <property type="entry name" value="Dup_hybrid_motif"/>
</dbReference>
<dbReference type="PANTHER" id="PTHR45008:SF1">
    <property type="entry name" value="PTS SYSTEM GLUCOSE-SPECIFIC EIIA COMPONENT"/>
    <property type="match status" value="1"/>
</dbReference>
<dbReference type="Gene3D" id="2.70.70.10">
    <property type="entry name" value="Glucose Permease (Domain IIA)"/>
    <property type="match status" value="1"/>
</dbReference>
<sequence>MLKKLFGLDKKEEKQEKAEVKMPEADGKDVLVAPLTGQALPLSEVPDPTFAEKMMGDGVAIKPTEGTVVAPVHAEVMQVFPTKHAVGLKTVNGAEILIHIGIETVNMQGEGFESFVKEGDKVAPGDKLITFDMDLVNEKAESTITPIIITNGDEAGELKKEENIDVSRGETTILTITK</sequence>
<comment type="caution">
    <text evidence="9">The sequence shown here is derived from an EMBL/GenBank/DDBJ whole genome shotgun (WGS) entry which is preliminary data.</text>
</comment>
<reference evidence="9 10" key="1">
    <citation type="submission" date="2017-10" db="EMBL/GenBank/DDBJ databases">
        <title>Bacillus sp. nov., a halophilic bacterium isolated from a Yangshapao Lake.</title>
        <authorList>
            <person name="Wang H."/>
        </authorList>
    </citation>
    <scope>NUCLEOTIDE SEQUENCE [LARGE SCALE GENOMIC DNA]</scope>
    <source>
        <strain evidence="9 10">YSP-3</strain>
    </source>
</reference>
<proteinExistence type="predicted"/>
<gene>
    <name evidence="9" type="ORF">CR205_08000</name>
</gene>
<keyword evidence="3 9" id="KW-0762">Sugar transport</keyword>
<dbReference type="PROSITE" id="PS00371">
    <property type="entry name" value="PTS_EIIA_TYPE_1_HIS"/>
    <property type="match status" value="1"/>
</dbReference>
<evidence type="ECO:0000259" key="8">
    <source>
        <dbReference type="PROSITE" id="PS51093"/>
    </source>
</evidence>
<evidence type="ECO:0000256" key="3">
    <source>
        <dbReference type="ARBA" id="ARBA00022597"/>
    </source>
</evidence>
<dbReference type="EMBL" id="PDOF01000001">
    <property type="protein sequence ID" value="PYZ98518.1"/>
    <property type="molecule type" value="Genomic_DNA"/>
</dbReference>
<keyword evidence="6" id="KW-0418">Kinase</keyword>
<dbReference type="PROSITE" id="PS51093">
    <property type="entry name" value="PTS_EIIA_TYPE_1"/>
    <property type="match status" value="1"/>
</dbReference>
<keyword evidence="5" id="KW-0598">Phosphotransferase system</keyword>
<dbReference type="InterPro" id="IPR001127">
    <property type="entry name" value="PTS_EIIA_1_perm"/>
</dbReference>
<evidence type="ECO:0000256" key="4">
    <source>
        <dbReference type="ARBA" id="ARBA00022679"/>
    </source>
</evidence>
<dbReference type="OrthoDB" id="92465at2"/>
<accession>A0A2W0HXM5</accession>
<dbReference type="FunFam" id="2.70.70.10:FF:000001">
    <property type="entry name" value="PTS system glucose-specific IIA component"/>
    <property type="match status" value="1"/>
</dbReference>
<protein>
    <submittedName>
        <fullName evidence="9">PTS glucose transporter subunit IIA</fullName>
    </submittedName>
</protein>
<evidence type="ECO:0000313" key="10">
    <source>
        <dbReference type="Proteomes" id="UP000248066"/>
    </source>
</evidence>
<organism evidence="9 10">
    <name type="scientific">Alteribacter lacisalsi</name>
    <dbReference type="NCBI Taxonomy" id="2045244"/>
    <lineage>
        <taxon>Bacteria</taxon>
        <taxon>Bacillati</taxon>
        <taxon>Bacillota</taxon>
        <taxon>Bacilli</taxon>
        <taxon>Bacillales</taxon>
        <taxon>Bacillaceae</taxon>
        <taxon>Alteribacter</taxon>
    </lineage>
</organism>
<evidence type="ECO:0000256" key="7">
    <source>
        <dbReference type="SAM" id="MobiDB-lite"/>
    </source>
</evidence>
<dbReference type="PANTHER" id="PTHR45008">
    <property type="entry name" value="PTS SYSTEM GLUCOSE-SPECIFIC EIIA COMPONENT"/>
    <property type="match status" value="1"/>
</dbReference>
<evidence type="ECO:0000256" key="5">
    <source>
        <dbReference type="ARBA" id="ARBA00022683"/>
    </source>
</evidence>
<dbReference type="SUPFAM" id="SSF51261">
    <property type="entry name" value="Duplicated hybrid motif"/>
    <property type="match status" value="1"/>
</dbReference>
<evidence type="ECO:0000256" key="2">
    <source>
        <dbReference type="ARBA" id="ARBA00022448"/>
    </source>
</evidence>
<dbReference type="GO" id="GO:0009401">
    <property type="term" value="P:phosphoenolpyruvate-dependent sugar phosphotransferase system"/>
    <property type="evidence" value="ECO:0007669"/>
    <property type="project" value="UniProtKB-KW"/>
</dbReference>
<dbReference type="InterPro" id="IPR050890">
    <property type="entry name" value="PTS_EIIA_component"/>
</dbReference>
<feature type="domain" description="PTS EIIA type-1" evidence="8">
    <location>
        <begin position="47"/>
        <end position="151"/>
    </location>
</feature>
<keyword evidence="2" id="KW-0813">Transport</keyword>
<feature type="region of interest" description="Disordered" evidence="7">
    <location>
        <begin position="1"/>
        <end position="25"/>
    </location>
</feature>
<comment type="subcellular location">
    <subcellularLocation>
        <location evidence="1">Cytoplasm</location>
    </subcellularLocation>
</comment>
<dbReference type="GO" id="GO:0016301">
    <property type="term" value="F:kinase activity"/>
    <property type="evidence" value="ECO:0007669"/>
    <property type="project" value="UniProtKB-KW"/>
</dbReference>
<dbReference type="RefSeq" id="WP_110518469.1">
    <property type="nucleotide sequence ID" value="NZ_PDOF01000001.1"/>
</dbReference>
<dbReference type="GO" id="GO:0005737">
    <property type="term" value="C:cytoplasm"/>
    <property type="evidence" value="ECO:0007669"/>
    <property type="project" value="UniProtKB-SubCell"/>
</dbReference>
<dbReference type="NCBIfam" id="TIGR00830">
    <property type="entry name" value="PTBA"/>
    <property type="match status" value="1"/>
</dbReference>
<evidence type="ECO:0000256" key="6">
    <source>
        <dbReference type="ARBA" id="ARBA00022777"/>
    </source>
</evidence>
<dbReference type="AlphaFoldDB" id="A0A2W0HXM5"/>
<evidence type="ECO:0000313" key="9">
    <source>
        <dbReference type="EMBL" id="PYZ98518.1"/>
    </source>
</evidence>
<name>A0A2W0HXM5_9BACI</name>
<evidence type="ECO:0000256" key="1">
    <source>
        <dbReference type="ARBA" id="ARBA00004496"/>
    </source>
</evidence>
<dbReference type="Proteomes" id="UP000248066">
    <property type="component" value="Unassembled WGS sequence"/>
</dbReference>
<keyword evidence="4" id="KW-0808">Transferase</keyword>
<keyword evidence="10" id="KW-1185">Reference proteome</keyword>
<dbReference type="Pfam" id="PF00358">
    <property type="entry name" value="PTS_EIIA_1"/>
    <property type="match status" value="1"/>
</dbReference>